<dbReference type="EMBL" id="JAUFQU010000063">
    <property type="protein sequence ID" value="MDN3709851.1"/>
    <property type="molecule type" value="Genomic_DNA"/>
</dbReference>
<dbReference type="RefSeq" id="WP_290365260.1">
    <property type="nucleotide sequence ID" value="NZ_JAUFQU010000063.1"/>
</dbReference>
<sequence>MWLPFSIFYEKSAKDTFILNSELFFGYEDEIYVTKAIGSAEILKVSS</sequence>
<name>A0ABT8D1Q9_9FLAO</name>
<accession>A0ABT8D1Q9</accession>
<keyword evidence="2" id="KW-1185">Reference proteome</keyword>
<protein>
    <submittedName>
        <fullName evidence="1">Uncharacterized protein</fullName>
    </submittedName>
</protein>
<proteinExistence type="predicted"/>
<organism evidence="1 2">
    <name type="scientific">Paenimyroides ceti</name>
    <dbReference type="NCBI Taxonomy" id="395087"/>
    <lineage>
        <taxon>Bacteria</taxon>
        <taxon>Pseudomonadati</taxon>
        <taxon>Bacteroidota</taxon>
        <taxon>Flavobacteriia</taxon>
        <taxon>Flavobacteriales</taxon>
        <taxon>Flavobacteriaceae</taxon>
        <taxon>Paenimyroides</taxon>
    </lineage>
</organism>
<evidence type="ECO:0000313" key="1">
    <source>
        <dbReference type="EMBL" id="MDN3709851.1"/>
    </source>
</evidence>
<dbReference type="Proteomes" id="UP001242368">
    <property type="component" value="Unassembled WGS sequence"/>
</dbReference>
<reference evidence="2" key="1">
    <citation type="journal article" date="2019" name="Int. J. Syst. Evol. Microbiol.">
        <title>The Global Catalogue of Microorganisms (GCM) 10K type strain sequencing project: providing services to taxonomists for standard genome sequencing and annotation.</title>
        <authorList>
            <consortium name="The Broad Institute Genomics Platform"/>
            <consortium name="The Broad Institute Genome Sequencing Center for Infectious Disease"/>
            <person name="Wu L."/>
            <person name="Ma J."/>
        </authorList>
    </citation>
    <scope>NUCLEOTIDE SEQUENCE [LARGE SCALE GENOMIC DNA]</scope>
    <source>
        <strain evidence="2">CECT 7184</strain>
    </source>
</reference>
<gene>
    <name evidence="1" type="ORF">QW060_23235</name>
</gene>
<evidence type="ECO:0000313" key="2">
    <source>
        <dbReference type="Proteomes" id="UP001242368"/>
    </source>
</evidence>
<comment type="caution">
    <text evidence="1">The sequence shown here is derived from an EMBL/GenBank/DDBJ whole genome shotgun (WGS) entry which is preliminary data.</text>
</comment>